<comment type="caution">
    <text evidence="1">The sequence shown here is derived from an EMBL/GenBank/DDBJ whole genome shotgun (WGS) entry which is preliminary data.</text>
</comment>
<gene>
    <name evidence="1" type="ORF">NEPTK9_001607</name>
</gene>
<accession>A0ABS0B2X0</accession>
<organism evidence="1 2">
    <name type="scientific">Candidatus Neptunichlamydia vexilliferae</name>
    <dbReference type="NCBI Taxonomy" id="1651774"/>
    <lineage>
        <taxon>Bacteria</taxon>
        <taxon>Pseudomonadati</taxon>
        <taxon>Chlamydiota</taxon>
        <taxon>Chlamydiia</taxon>
        <taxon>Parachlamydiales</taxon>
        <taxon>Simkaniaceae</taxon>
        <taxon>Candidatus Neptunichlamydia</taxon>
    </lineage>
</organism>
<dbReference type="EMBL" id="JAAEJV010000071">
    <property type="protein sequence ID" value="MBF5060081.1"/>
    <property type="molecule type" value="Genomic_DNA"/>
</dbReference>
<keyword evidence="2" id="KW-1185">Reference proteome</keyword>
<sequence>MIEDKMIAKNYFKLKIKKTSIFSKSRSGNSVKGILNKMTAFPKTILVVVPLSITLLSGCATIGEKVAYAADALKTDVQTQHDENFRIKRVRKALLIRNIPEAEKHRDNLYALHWRCIANLEIAAAKYPTQKSQALKSVKQVTKEIWTISDPNKRAMALLALLKFELETSKDVTQAKKTAKQTKKTIAFILDDHARKMRRYGELQTLIEKHNHLLSR</sequence>
<evidence type="ECO:0000313" key="2">
    <source>
        <dbReference type="Proteomes" id="UP001194714"/>
    </source>
</evidence>
<name>A0ABS0B2X0_9BACT</name>
<reference evidence="1 2" key="1">
    <citation type="submission" date="2020-01" db="EMBL/GenBank/DDBJ databases">
        <title>Draft genome sequence of Cand. Neptunochlamydia vexilliferae K9.</title>
        <authorList>
            <person name="Schulz F."/>
            <person name="Koestlbacher S."/>
            <person name="Wascher F."/>
            <person name="Pizzetti I."/>
            <person name="Horn M."/>
        </authorList>
    </citation>
    <scope>NUCLEOTIDE SEQUENCE [LARGE SCALE GENOMIC DNA]</scope>
    <source>
        <strain evidence="1 2">K9</strain>
    </source>
</reference>
<dbReference type="Proteomes" id="UP001194714">
    <property type="component" value="Unassembled WGS sequence"/>
</dbReference>
<evidence type="ECO:0000313" key="1">
    <source>
        <dbReference type="EMBL" id="MBF5060081.1"/>
    </source>
</evidence>
<protein>
    <recommendedName>
        <fullName evidence="3">Lipoprotein</fullName>
    </recommendedName>
</protein>
<proteinExistence type="predicted"/>
<evidence type="ECO:0008006" key="3">
    <source>
        <dbReference type="Google" id="ProtNLM"/>
    </source>
</evidence>